<gene>
    <name evidence="6 7" type="primary">Mamstr</name>
</gene>
<dbReference type="GeneID" id="101841401"/>
<dbReference type="RefSeq" id="XP_012979636.3">
    <property type="nucleotide sequence ID" value="XM_013124182.3"/>
</dbReference>
<feature type="region of interest" description="Disordered" evidence="3">
    <location>
        <begin position="346"/>
        <end position="403"/>
    </location>
</feature>
<feature type="compositionally biased region" description="Low complexity" evidence="3">
    <location>
        <begin position="346"/>
        <end position="371"/>
    </location>
</feature>
<comment type="subcellular location">
    <subcellularLocation>
        <location evidence="1">Nucleus</location>
    </subcellularLocation>
</comment>
<dbReference type="Pfam" id="PF02037">
    <property type="entry name" value="SAP"/>
    <property type="match status" value="1"/>
</dbReference>
<accession>A0A1U8CJI6</accession>
<dbReference type="PROSITE" id="PS50800">
    <property type="entry name" value="SAP"/>
    <property type="match status" value="1"/>
</dbReference>
<feature type="domain" description="SAP" evidence="4">
    <location>
        <begin position="180"/>
        <end position="214"/>
    </location>
</feature>
<dbReference type="Gene3D" id="1.10.720.30">
    <property type="entry name" value="SAP domain"/>
    <property type="match status" value="1"/>
</dbReference>
<evidence type="ECO:0000313" key="5">
    <source>
        <dbReference type="Proteomes" id="UP000886700"/>
    </source>
</evidence>
<dbReference type="Proteomes" id="UP000886700">
    <property type="component" value="Unplaced"/>
</dbReference>
<feature type="compositionally biased region" description="Low complexity" evidence="3">
    <location>
        <begin position="262"/>
        <end position="277"/>
    </location>
</feature>
<dbReference type="InterPro" id="IPR036361">
    <property type="entry name" value="SAP_dom_sf"/>
</dbReference>
<reference evidence="6 7" key="1">
    <citation type="submission" date="2025-05" db="UniProtKB">
        <authorList>
            <consortium name="RefSeq"/>
        </authorList>
    </citation>
    <scope>IDENTIFICATION</scope>
    <source>
        <tissue evidence="6 7">Liver</tissue>
    </source>
</reference>
<dbReference type="GO" id="GO:0006357">
    <property type="term" value="P:regulation of transcription by RNA polymerase II"/>
    <property type="evidence" value="ECO:0007669"/>
    <property type="project" value="TreeGrafter"/>
</dbReference>
<feature type="region of interest" description="Disordered" evidence="3">
    <location>
        <begin position="117"/>
        <end position="173"/>
    </location>
</feature>
<dbReference type="AlphaFoldDB" id="A0A1U8CJI6"/>
<dbReference type="InterPro" id="IPR052305">
    <property type="entry name" value="TransReg_TumorExp"/>
</dbReference>
<dbReference type="GO" id="GO:0005634">
    <property type="term" value="C:nucleus"/>
    <property type="evidence" value="ECO:0007669"/>
    <property type="project" value="UniProtKB-SubCell"/>
</dbReference>
<keyword evidence="2" id="KW-0539">Nucleus</keyword>
<dbReference type="RefSeq" id="XP_040591943.1">
    <property type="nucleotide sequence ID" value="XM_040736009.1"/>
</dbReference>
<dbReference type="GO" id="GO:0003712">
    <property type="term" value="F:transcription coregulator activity"/>
    <property type="evidence" value="ECO:0007669"/>
    <property type="project" value="TreeGrafter"/>
</dbReference>
<evidence type="ECO:0000256" key="3">
    <source>
        <dbReference type="SAM" id="MobiDB-lite"/>
    </source>
</evidence>
<evidence type="ECO:0000313" key="6">
    <source>
        <dbReference type="RefSeq" id="XP_012979636.3"/>
    </source>
</evidence>
<name>A0A1U8CJI6_MESAU</name>
<sequence>MQEPVTQVSTPALAMTLAASSQRSQIIRSKFRSVLQLRIHRRTRDCSSDSDPWVSASGPARAPAFPPVPASYLVSPGVLSPEPAYCPWRSPKKESSKNPQHWEEPKIRGNLTYHLYMPPERRQGPRADLQAEGSTLSPPGPPLWEEKNSQRPHPRMKPSSPGDSSPSPPAHKLELETLKLEELTVSELRQQLRLRGLPVSGTKAMLLERMRGGVPSRDRQKPRRVDKEAAAPWPRVRPRALGPTRRPGTVKASTTTRRLRFPGASDPLGAPALAPAPASAPAPAPFPASSPATLTLEEELQEAIHRAQLLPNRDIDDILEDQVEPDDLLPPFALDFPGSFDMLSPSPDSEGFSSVFSSSLPSPTSSLSPSPRALTDSLDWLETLSGGPPLGSGPPGPSIFSADLSDSTSTRLWELLPDPW</sequence>
<protein>
    <submittedName>
        <fullName evidence="6 7">MEF2-activating motif and SAP domain-containing transcriptional regulator isoform X1</fullName>
    </submittedName>
</protein>
<evidence type="ECO:0000313" key="7">
    <source>
        <dbReference type="RefSeq" id="XP_040591943.1"/>
    </source>
</evidence>
<feature type="region of interest" description="Disordered" evidence="3">
    <location>
        <begin position="237"/>
        <end position="287"/>
    </location>
</feature>
<feature type="compositionally biased region" description="Pro residues" evidence="3">
    <location>
        <begin position="278"/>
        <end position="287"/>
    </location>
</feature>
<dbReference type="SUPFAM" id="SSF68906">
    <property type="entry name" value="SAP domain"/>
    <property type="match status" value="1"/>
</dbReference>
<dbReference type="KEGG" id="maua:101841401"/>
<proteinExistence type="predicted"/>
<dbReference type="PANTHER" id="PTHR23251">
    <property type="entry name" value="LYSINE-RICH CEACAM1 CO-ISOLATED PROTEIN LYRIC PROTEIN"/>
    <property type="match status" value="1"/>
</dbReference>
<evidence type="ECO:0000259" key="4">
    <source>
        <dbReference type="PROSITE" id="PS50800"/>
    </source>
</evidence>
<dbReference type="eggNOG" id="ENOG502RJE6">
    <property type="taxonomic scope" value="Eukaryota"/>
</dbReference>
<evidence type="ECO:0000256" key="2">
    <source>
        <dbReference type="ARBA" id="ARBA00023242"/>
    </source>
</evidence>
<keyword evidence="5" id="KW-1185">Reference proteome</keyword>
<evidence type="ECO:0000256" key="1">
    <source>
        <dbReference type="ARBA" id="ARBA00004123"/>
    </source>
</evidence>
<organism evidence="5 6">
    <name type="scientific">Mesocricetus auratus</name>
    <name type="common">Golden hamster</name>
    <dbReference type="NCBI Taxonomy" id="10036"/>
    <lineage>
        <taxon>Eukaryota</taxon>
        <taxon>Metazoa</taxon>
        <taxon>Chordata</taxon>
        <taxon>Craniata</taxon>
        <taxon>Vertebrata</taxon>
        <taxon>Euteleostomi</taxon>
        <taxon>Mammalia</taxon>
        <taxon>Eutheria</taxon>
        <taxon>Euarchontoglires</taxon>
        <taxon>Glires</taxon>
        <taxon>Rodentia</taxon>
        <taxon>Myomorpha</taxon>
        <taxon>Muroidea</taxon>
        <taxon>Cricetidae</taxon>
        <taxon>Cricetinae</taxon>
        <taxon>Mesocricetus</taxon>
    </lineage>
</organism>
<dbReference type="PANTHER" id="PTHR23251:SF1">
    <property type="entry name" value="MEF2-ACTIVATING MOTIF AND SAP DOMAIN-CONTAINING TRANSCRIPTIONAL REGULATOR"/>
    <property type="match status" value="1"/>
</dbReference>
<dbReference type="SMART" id="SM00513">
    <property type="entry name" value="SAP"/>
    <property type="match status" value="1"/>
</dbReference>
<dbReference type="STRING" id="10036.ENSMAUP00000013504"/>
<dbReference type="InterPro" id="IPR003034">
    <property type="entry name" value="SAP_dom"/>
</dbReference>